<dbReference type="Gene3D" id="4.10.60.10">
    <property type="entry name" value="Zinc finger, CCHC-type"/>
    <property type="match status" value="2"/>
</dbReference>
<dbReference type="InterPro" id="IPR001878">
    <property type="entry name" value="Znf_CCHC"/>
</dbReference>
<dbReference type="Proteomes" id="UP000663834">
    <property type="component" value="Unassembled WGS sequence"/>
</dbReference>
<dbReference type="InterPro" id="IPR036875">
    <property type="entry name" value="Znf_CCHC_sf"/>
</dbReference>
<evidence type="ECO:0000256" key="1">
    <source>
        <dbReference type="PROSITE-ProRule" id="PRU00047"/>
    </source>
</evidence>
<dbReference type="SUPFAM" id="SSF57756">
    <property type="entry name" value="Retrovirus zinc finger-like domains"/>
    <property type="match status" value="1"/>
</dbReference>
<feature type="region of interest" description="Disordered" evidence="2">
    <location>
        <begin position="374"/>
        <end position="399"/>
    </location>
</feature>
<evidence type="ECO:0000256" key="2">
    <source>
        <dbReference type="SAM" id="MobiDB-lite"/>
    </source>
</evidence>
<dbReference type="PANTHER" id="PTHR22639:SF3">
    <property type="entry name" value="ZINC FINGER CCHC DOMAIN-CONTAINING PROTEIN 3"/>
    <property type="match status" value="1"/>
</dbReference>
<proteinExistence type="predicted"/>
<dbReference type="EMBL" id="CAJNOW010014603">
    <property type="protein sequence ID" value="CAF1633709.1"/>
    <property type="molecule type" value="Genomic_DNA"/>
</dbReference>
<accession>A0A816DEL4</accession>
<dbReference type="InterPro" id="IPR042509">
    <property type="entry name" value="ZCCHC3"/>
</dbReference>
<dbReference type="PANTHER" id="PTHR22639">
    <property type="entry name" value="GAG-RELATED PROTEIN"/>
    <property type="match status" value="1"/>
</dbReference>
<protein>
    <recommendedName>
        <fullName evidence="3">CCHC-type domain-containing protein</fullName>
    </recommendedName>
</protein>
<dbReference type="GO" id="GO:0008270">
    <property type="term" value="F:zinc ion binding"/>
    <property type="evidence" value="ECO:0007669"/>
    <property type="project" value="UniProtKB-KW"/>
</dbReference>
<evidence type="ECO:0000313" key="5">
    <source>
        <dbReference type="Proteomes" id="UP000663834"/>
    </source>
</evidence>
<feature type="domain" description="CCHC-type" evidence="3">
    <location>
        <begin position="246"/>
        <end position="259"/>
    </location>
</feature>
<name>A0A816DEL4_9BILA</name>
<comment type="caution">
    <text evidence="4">The sequence shown here is derived from an EMBL/GenBank/DDBJ whole genome shotgun (WGS) entry which is preliminary data.</text>
</comment>
<reference evidence="4" key="1">
    <citation type="submission" date="2021-02" db="EMBL/GenBank/DDBJ databases">
        <authorList>
            <person name="Nowell W R."/>
        </authorList>
    </citation>
    <scope>NUCLEOTIDE SEQUENCE</scope>
</reference>
<dbReference type="GO" id="GO:0002218">
    <property type="term" value="P:activation of innate immune response"/>
    <property type="evidence" value="ECO:0007669"/>
    <property type="project" value="InterPro"/>
</dbReference>
<dbReference type="SMART" id="SM00343">
    <property type="entry name" value="ZnF_C2HC"/>
    <property type="match status" value="3"/>
</dbReference>
<evidence type="ECO:0000313" key="4">
    <source>
        <dbReference type="EMBL" id="CAF1633709.1"/>
    </source>
</evidence>
<keyword evidence="1" id="KW-0863">Zinc-finger</keyword>
<feature type="domain" description="CCHC-type" evidence="3">
    <location>
        <begin position="172"/>
        <end position="185"/>
    </location>
</feature>
<dbReference type="AlphaFoldDB" id="A0A816DEL4"/>
<gene>
    <name evidence="4" type="ORF">KQP761_LOCUS26668</name>
</gene>
<sequence length="399" mass="45424">MSRYQLLQEAVGLTLIKGDDRIDRSAIIAAIGKIVPVADLESFGNLGDQNKWFIIFKTNLSKMKFLELENLIVNEQTFAIHKPYREVKLIRLLNVPTAISDDYVRDITSKWGGTVINIECETLPRPYSNIKTFVRRVRIKFASHDAEQKVPLSIKIVGINVPVLLEGRLKVCYRCKESGHVKSECNKLKCQICYEIGHDDPACNKQRTYANVASASTTPLITPRIDVQVTRETPVVNKTQLKIKTCYRCKQPGHVQKDCIFNHNGVVHHSTPIPDDENNSMNSTPTVVDNHFDLDGPQLITMNDCDEPNLLAKETISYEKRQQQNRTTTTIDPVVLSNDNTMIQGPINILNAESYKMYKEGRNVLKRPFHDDHHTIVKDKKTEHHPSSLPDRMREDGEI</sequence>
<dbReference type="PROSITE" id="PS50158">
    <property type="entry name" value="ZF_CCHC"/>
    <property type="match status" value="2"/>
</dbReference>
<organism evidence="4 5">
    <name type="scientific">Rotaria magnacalcarata</name>
    <dbReference type="NCBI Taxonomy" id="392030"/>
    <lineage>
        <taxon>Eukaryota</taxon>
        <taxon>Metazoa</taxon>
        <taxon>Spiralia</taxon>
        <taxon>Gnathifera</taxon>
        <taxon>Rotifera</taxon>
        <taxon>Eurotatoria</taxon>
        <taxon>Bdelloidea</taxon>
        <taxon>Philodinida</taxon>
        <taxon>Philodinidae</taxon>
        <taxon>Rotaria</taxon>
    </lineage>
</organism>
<dbReference type="GO" id="GO:0003690">
    <property type="term" value="F:double-stranded DNA binding"/>
    <property type="evidence" value="ECO:0007669"/>
    <property type="project" value="InterPro"/>
</dbReference>
<keyword evidence="1" id="KW-0479">Metal-binding</keyword>
<evidence type="ECO:0000259" key="3">
    <source>
        <dbReference type="PROSITE" id="PS50158"/>
    </source>
</evidence>
<dbReference type="GO" id="GO:0003723">
    <property type="term" value="F:RNA binding"/>
    <property type="evidence" value="ECO:0007669"/>
    <property type="project" value="InterPro"/>
</dbReference>
<keyword evidence="1" id="KW-0862">Zinc</keyword>
<dbReference type="OrthoDB" id="3863715at2759"/>
<dbReference type="Pfam" id="PF00098">
    <property type="entry name" value="zf-CCHC"/>
    <property type="match status" value="2"/>
</dbReference>